<feature type="region of interest" description="Disordered" evidence="1">
    <location>
        <begin position="86"/>
        <end position="111"/>
    </location>
</feature>
<dbReference type="eggNOG" id="ENOG502RMSU">
    <property type="taxonomic scope" value="Eukaryota"/>
</dbReference>
<gene>
    <name evidence="2" type="ORF">A1O3_06376</name>
</gene>
<dbReference type="RefSeq" id="XP_007734686.1">
    <property type="nucleotide sequence ID" value="XM_007736496.1"/>
</dbReference>
<dbReference type="AlphaFoldDB" id="W9XQR6"/>
<feature type="compositionally biased region" description="Polar residues" evidence="1">
    <location>
        <begin position="99"/>
        <end position="111"/>
    </location>
</feature>
<feature type="compositionally biased region" description="Polar residues" evidence="1">
    <location>
        <begin position="309"/>
        <end position="318"/>
    </location>
</feature>
<comment type="caution">
    <text evidence="2">The sequence shown here is derived from an EMBL/GenBank/DDBJ whole genome shotgun (WGS) entry which is preliminary data.</text>
</comment>
<dbReference type="GeneID" id="19170486"/>
<evidence type="ECO:0000313" key="2">
    <source>
        <dbReference type="EMBL" id="EXJ82563.1"/>
    </source>
</evidence>
<dbReference type="Proteomes" id="UP000019478">
    <property type="component" value="Unassembled WGS sequence"/>
</dbReference>
<dbReference type="InterPro" id="IPR025204">
    <property type="entry name" value="CENP-L"/>
</dbReference>
<evidence type="ECO:0000256" key="1">
    <source>
        <dbReference type="SAM" id="MobiDB-lite"/>
    </source>
</evidence>
<dbReference type="EMBL" id="AMGY01000005">
    <property type="protein sequence ID" value="EXJ82563.1"/>
    <property type="molecule type" value="Genomic_DNA"/>
</dbReference>
<protein>
    <recommendedName>
        <fullName evidence="4">Centromere protein L</fullName>
    </recommendedName>
</protein>
<feature type="compositionally biased region" description="Polar residues" evidence="1">
    <location>
        <begin position="348"/>
        <end position="362"/>
    </location>
</feature>
<dbReference type="OrthoDB" id="8864979at2759"/>
<keyword evidence="3" id="KW-1185">Reference proteome</keyword>
<proteinExistence type="predicted"/>
<feature type="region of interest" description="Disordered" evidence="1">
    <location>
        <begin position="309"/>
        <end position="362"/>
    </location>
</feature>
<dbReference type="HOGENOM" id="CLU_644047_0_0_1"/>
<sequence>MDDLLYDTSWLLHTVPHLTPALCALSDPSISAVDELQHQFSHHADALRVSLGKDRPRYEEVEEKEKLGGLKQCTWRRLRSTLTEETSVVATKRKRDNGQSRSDSGSNSTPTDGHGLVISLVYEKATYKFIIYTSNTSSAANSKGSKRSHTGSSTRPRLRAMSDSTATCEPAILLSKSSPAAFKAVTAYLVDSFALPEIGALKLPSAVIQTTLERYLTSVSTSLGAMDIETSARRSVFHSIVGTLRITISFMPPVAPSLKTIDISIPPYTVEQQYQSALDEGEEGQADRQVDFMSTVAAWILTKTGLNINPSQLTSQNNDDSDKENTPAADPAVPSTHAREEDRVSETPGKSSAKTQSSPMRISRISTGAYAISIEGRLKFASKPVEIVDGISEEGEGDDKNLVRRANEGLLRSALEETRKQAREEG</sequence>
<feature type="region of interest" description="Disordered" evidence="1">
    <location>
        <begin position="138"/>
        <end position="161"/>
    </location>
</feature>
<accession>W9XQR6</accession>
<evidence type="ECO:0000313" key="3">
    <source>
        <dbReference type="Proteomes" id="UP000019478"/>
    </source>
</evidence>
<name>W9XQR6_9EURO</name>
<dbReference type="Pfam" id="PF13092">
    <property type="entry name" value="CENP-L"/>
    <property type="match status" value="1"/>
</dbReference>
<evidence type="ECO:0008006" key="4">
    <source>
        <dbReference type="Google" id="ProtNLM"/>
    </source>
</evidence>
<reference evidence="2 3" key="1">
    <citation type="submission" date="2013-03" db="EMBL/GenBank/DDBJ databases">
        <title>The Genome Sequence of Capronia epimyces CBS 606.96.</title>
        <authorList>
            <consortium name="The Broad Institute Genomics Platform"/>
            <person name="Cuomo C."/>
            <person name="de Hoog S."/>
            <person name="Gorbushina A."/>
            <person name="Walker B."/>
            <person name="Young S.K."/>
            <person name="Zeng Q."/>
            <person name="Gargeya S."/>
            <person name="Fitzgerald M."/>
            <person name="Haas B."/>
            <person name="Abouelleil A."/>
            <person name="Allen A.W."/>
            <person name="Alvarado L."/>
            <person name="Arachchi H.M."/>
            <person name="Berlin A.M."/>
            <person name="Chapman S.B."/>
            <person name="Gainer-Dewar J."/>
            <person name="Goldberg J."/>
            <person name="Griggs A."/>
            <person name="Gujja S."/>
            <person name="Hansen M."/>
            <person name="Howarth C."/>
            <person name="Imamovic A."/>
            <person name="Ireland A."/>
            <person name="Larimer J."/>
            <person name="McCowan C."/>
            <person name="Murphy C."/>
            <person name="Pearson M."/>
            <person name="Poon T.W."/>
            <person name="Priest M."/>
            <person name="Roberts A."/>
            <person name="Saif S."/>
            <person name="Shea T."/>
            <person name="Sisk P."/>
            <person name="Sykes S."/>
            <person name="Wortman J."/>
            <person name="Nusbaum C."/>
            <person name="Birren B."/>
        </authorList>
    </citation>
    <scope>NUCLEOTIDE SEQUENCE [LARGE SCALE GENOMIC DNA]</scope>
    <source>
        <strain evidence="2 3">CBS 606.96</strain>
    </source>
</reference>
<organism evidence="2 3">
    <name type="scientific">Capronia epimyces CBS 606.96</name>
    <dbReference type="NCBI Taxonomy" id="1182542"/>
    <lineage>
        <taxon>Eukaryota</taxon>
        <taxon>Fungi</taxon>
        <taxon>Dikarya</taxon>
        <taxon>Ascomycota</taxon>
        <taxon>Pezizomycotina</taxon>
        <taxon>Eurotiomycetes</taxon>
        <taxon>Chaetothyriomycetidae</taxon>
        <taxon>Chaetothyriales</taxon>
        <taxon>Herpotrichiellaceae</taxon>
        <taxon>Capronia</taxon>
    </lineage>
</organism>